<dbReference type="InterPro" id="IPR013783">
    <property type="entry name" value="Ig-like_fold"/>
</dbReference>
<dbReference type="Proteomes" id="UP000184225">
    <property type="component" value="Unassembled WGS sequence"/>
</dbReference>
<protein>
    <recommendedName>
        <fullName evidence="2">Type 9 secretion system plug protein N-terminal domain-containing protein</fullName>
    </recommendedName>
</protein>
<reference evidence="3 4" key="1">
    <citation type="submission" date="2016-11" db="EMBL/GenBank/DDBJ databases">
        <authorList>
            <person name="Jaros S."/>
            <person name="Januszkiewicz K."/>
            <person name="Wedrychowicz H."/>
        </authorList>
    </citation>
    <scope>NUCLEOTIDE SEQUENCE [LARGE SCALE GENOMIC DNA]</scope>
    <source>
        <strain evidence="3 4">DSM 21425</strain>
    </source>
</reference>
<feature type="chain" id="PRO_5013087559" description="Type 9 secretion system plug protein N-terminal domain-containing protein" evidence="1">
    <location>
        <begin position="22"/>
        <end position="416"/>
    </location>
</feature>
<proteinExistence type="predicted"/>
<keyword evidence="1" id="KW-0732">Signal</keyword>
<accession>A0A1M6AGZ9</accession>
<evidence type="ECO:0000313" key="4">
    <source>
        <dbReference type="Proteomes" id="UP000184225"/>
    </source>
</evidence>
<evidence type="ECO:0000259" key="2">
    <source>
        <dbReference type="Pfam" id="PF17116"/>
    </source>
</evidence>
<keyword evidence="4" id="KW-1185">Reference proteome</keyword>
<name>A0A1M6AGZ9_9FLAO</name>
<dbReference type="AlphaFoldDB" id="A0A1M6AGZ9"/>
<dbReference type="RefSeq" id="WP_073147434.1">
    <property type="nucleotide sequence ID" value="NZ_FQYY01000001.1"/>
</dbReference>
<evidence type="ECO:0000313" key="3">
    <source>
        <dbReference type="EMBL" id="SHI35759.1"/>
    </source>
</evidence>
<feature type="domain" description="Type 9 secretion system plug protein N-terminal" evidence="2">
    <location>
        <begin position="30"/>
        <end position="152"/>
    </location>
</feature>
<gene>
    <name evidence="3" type="ORF">SAMN04488096_101267</name>
</gene>
<dbReference type="OrthoDB" id="1522602at2"/>
<feature type="signal peptide" evidence="1">
    <location>
        <begin position="1"/>
        <end position="21"/>
    </location>
</feature>
<organism evidence="3 4">
    <name type="scientific">Mesonia phycicola</name>
    <dbReference type="NCBI Taxonomy" id="579105"/>
    <lineage>
        <taxon>Bacteria</taxon>
        <taxon>Pseudomonadati</taxon>
        <taxon>Bacteroidota</taxon>
        <taxon>Flavobacteriia</taxon>
        <taxon>Flavobacteriales</taxon>
        <taxon>Flavobacteriaceae</taxon>
        <taxon>Mesonia</taxon>
    </lineage>
</organism>
<sequence length="416" mass="48317">MKNTIILLVSFFSFLSGFSQVLETTPPEYIRTIEFTGNSEFSGTPIISLGDEITLTFDDLIGDEADYYYTIEHFDFSWKPSNLSKNEYMEGFDNMRIMDYQNSWNTLQSYSHYSLTIPNSNTRSLKVSGNYIIKIFNTDEELVFSRKFMVYEDIALVQAEVKRARNLKYINTKQTINFTIDGSERIVFRNPSQNLKTLIIQNNNLKSSIYNLKPQYSLGSKLIYKYDQESAFWGGNEFLEFDSKDVRSATMNIRSIELKDIYNTYLYTDKNRSYDPYTYDPDINGQFKVTTLQGDDATRESEYTWVHFSLANYEKLRGGEIHIYGAFNNFNLDSSTKMTYNSKKDVFEGKRLFKQGFYNYKYVLLLPDGSIDEGFNSGNFDETENEYTILAYYREVGGRYDRIIGVGSANSSNISN</sequence>
<dbReference type="Pfam" id="PF17116">
    <property type="entry name" value="T9SS_plug_1st"/>
    <property type="match status" value="1"/>
</dbReference>
<dbReference type="InterPro" id="IPR031345">
    <property type="entry name" value="T9SS_Plug_N"/>
</dbReference>
<dbReference type="Gene3D" id="2.60.40.10">
    <property type="entry name" value="Immunoglobulins"/>
    <property type="match status" value="1"/>
</dbReference>
<dbReference type="STRING" id="579105.SAMN04488096_101267"/>
<evidence type="ECO:0000256" key="1">
    <source>
        <dbReference type="SAM" id="SignalP"/>
    </source>
</evidence>
<dbReference type="EMBL" id="FQYY01000001">
    <property type="protein sequence ID" value="SHI35759.1"/>
    <property type="molecule type" value="Genomic_DNA"/>
</dbReference>